<dbReference type="CDD" id="cd05233">
    <property type="entry name" value="SDR_c"/>
    <property type="match status" value="1"/>
</dbReference>
<dbReference type="PANTHER" id="PTHR43669">
    <property type="entry name" value="5-KETO-D-GLUCONATE 5-REDUCTASE"/>
    <property type="match status" value="1"/>
</dbReference>
<dbReference type="EMBL" id="WMBA01000051">
    <property type="protein sequence ID" value="MTD57598.1"/>
    <property type="molecule type" value="Genomic_DNA"/>
</dbReference>
<dbReference type="SUPFAM" id="SSF51735">
    <property type="entry name" value="NAD(P)-binding Rossmann-fold domains"/>
    <property type="match status" value="1"/>
</dbReference>
<dbReference type="GO" id="GO:0016491">
    <property type="term" value="F:oxidoreductase activity"/>
    <property type="evidence" value="ECO:0007669"/>
    <property type="project" value="UniProtKB-KW"/>
</dbReference>
<dbReference type="InterPro" id="IPR002347">
    <property type="entry name" value="SDR_fam"/>
</dbReference>
<dbReference type="PRINTS" id="PR00081">
    <property type="entry name" value="GDHRDH"/>
</dbReference>
<dbReference type="Gene3D" id="3.40.50.720">
    <property type="entry name" value="NAD(P)-binding Rossmann-like Domain"/>
    <property type="match status" value="1"/>
</dbReference>
<evidence type="ECO:0000259" key="3">
    <source>
        <dbReference type="SMART" id="SM00822"/>
    </source>
</evidence>
<comment type="similarity">
    <text evidence="1">Belongs to the short-chain dehydrogenases/reductases (SDR) family.</text>
</comment>
<reference evidence="4 5" key="1">
    <citation type="submission" date="2019-11" db="EMBL/GenBank/DDBJ databases">
        <title>Draft genome of Amycolatopsis RM579.</title>
        <authorList>
            <person name="Duangmal K."/>
            <person name="Mingma R."/>
        </authorList>
    </citation>
    <scope>NUCLEOTIDE SEQUENCE [LARGE SCALE GENOMIC DNA]</scope>
    <source>
        <strain evidence="4 5">RM579</strain>
    </source>
</reference>
<evidence type="ECO:0000256" key="1">
    <source>
        <dbReference type="ARBA" id="ARBA00006484"/>
    </source>
</evidence>
<sequence length="294" mass="30900">MGTGTPGDELGRRGRLVRTAAERHGQGRRADPGSWTARRIRPAPVAGRDPVNDLAGRSILVVGGTAGIGLATVRAVAARGADVTVAGRRHDLARDLAAEVAGLGIRCDVRAEEECTAAVGAVLERFGRLDAVVYAAGISPLAELTAAGSVLWQDVLGTVLVGAAQTLRAAIPPLLEHDGRFVVLSSTMVGRPWPGMVPYACARAGLEELVRGVRAEVPALRVTRLVVGPTRTGFEAHFPPEEFASYVTRWRAAGLLAGRRSLTPGEVAEAIVVSLTTTGRLDELSVQPYAERTE</sequence>
<feature type="domain" description="Ketoreductase" evidence="3">
    <location>
        <begin position="57"/>
        <end position="231"/>
    </location>
</feature>
<dbReference type="PANTHER" id="PTHR43669:SF3">
    <property type="entry name" value="ALCOHOL DEHYDROGENASE, PUTATIVE (AFU_ORTHOLOGUE AFUA_3G03445)-RELATED"/>
    <property type="match status" value="1"/>
</dbReference>
<dbReference type="SMART" id="SM00822">
    <property type="entry name" value="PKS_KR"/>
    <property type="match status" value="1"/>
</dbReference>
<evidence type="ECO:0000313" key="4">
    <source>
        <dbReference type="EMBL" id="MTD57598.1"/>
    </source>
</evidence>
<dbReference type="Pfam" id="PF00106">
    <property type="entry name" value="adh_short"/>
    <property type="match status" value="1"/>
</dbReference>
<dbReference type="InterPro" id="IPR036291">
    <property type="entry name" value="NAD(P)-bd_dom_sf"/>
</dbReference>
<proteinExistence type="inferred from homology"/>
<gene>
    <name evidence="4" type="ORF">GKO32_27020</name>
</gene>
<evidence type="ECO:0000313" key="5">
    <source>
        <dbReference type="Proteomes" id="UP000440096"/>
    </source>
</evidence>
<name>A0A6N7Z015_9PSEU</name>
<keyword evidence="5" id="KW-1185">Reference proteome</keyword>
<dbReference type="AlphaFoldDB" id="A0A6N7Z015"/>
<keyword evidence="2" id="KW-0560">Oxidoreductase</keyword>
<evidence type="ECO:0000256" key="2">
    <source>
        <dbReference type="ARBA" id="ARBA00023002"/>
    </source>
</evidence>
<organism evidence="4 5">
    <name type="scientific">Amycolatopsis pithecellobii</name>
    <dbReference type="NCBI Taxonomy" id="664692"/>
    <lineage>
        <taxon>Bacteria</taxon>
        <taxon>Bacillati</taxon>
        <taxon>Actinomycetota</taxon>
        <taxon>Actinomycetes</taxon>
        <taxon>Pseudonocardiales</taxon>
        <taxon>Pseudonocardiaceae</taxon>
        <taxon>Amycolatopsis</taxon>
    </lineage>
</organism>
<dbReference type="InterPro" id="IPR057326">
    <property type="entry name" value="KR_dom"/>
</dbReference>
<comment type="caution">
    <text evidence="4">The sequence shown here is derived from an EMBL/GenBank/DDBJ whole genome shotgun (WGS) entry which is preliminary data.</text>
</comment>
<accession>A0A6N7Z015</accession>
<dbReference type="Proteomes" id="UP000440096">
    <property type="component" value="Unassembled WGS sequence"/>
</dbReference>
<protein>
    <submittedName>
        <fullName evidence="4">SDR family NAD(P)-dependent oxidoreductase</fullName>
    </submittedName>
</protein>